<dbReference type="PROSITE" id="PS50110">
    <property type="entry name" value="RESPONSE_REGULATORY"/>
    <property type="match status" value="1"/>
</dbReference>
<evidence type="ECO:0000259" key="3">
    <source>
        <dbReference type="PROSITE" id="PS50110"/>
    </source>
</evidence>
<feature type="domain" description="Response regulatory" evidence="3">
    <location>
        <begin position="7"/>
        <end position="123"/>
    </location>
</feature>
<dbReference type="SMART" id="SM00448">
    <property type="entry name" value="REC"/>
    <property type="match status" value="1"/>
</dbReference>
<dbReference type="KEGG" id="uli:ETAA1_31730"/>
<dbReference type="RefSeq" id="WP_145239989.1">
    <property type="nucleotide sequence ID" value="NZ_CP036273.1"/>
</dbReference>
<evidence type="ECO:0000256" key="2">
    <source>
        <dbReference type="PROSITE-ProRule" id="PRU00169"/>
    </source>
</evidence>
<gene>
    <name evidence="4" type="primary">mprA_3</name>
    <name evidence="4" type="ORF">ETAA1_31730</name>
</gene>
<sequence length="138" mass="14548">MTAAPLRVLCVDDHPDTAESLGTLLTLNGYDVQTATDGEKALARAPGFRPQACVLDITMPGIDGNELARRFRTEPGGGDMLLVALTALGDYPSLERMADSGFDLHFTKPVALAELFEALRDFTRSGRPGAAVPSGSAS</sequence>
<protein>
    <submittedName>
        <fullName evidence="4">Response regulator MprA</fullName>
    </submittedName>
</protein>
<dbReference type="EMBL" id="CP036273">
    <property type="protein sequence ID" value="QDU21208.1"/>
    <property type="molecule type" value="Genomic_DNA"/>
</dbReference>
<dbReference type="Pfam" id="PF00072">
    <property type="entry name" value="Response_reg"/>
    <property type="match status" value="1"/>
</dbReference>
<dbReference type="PANTHER" id="PTHR44591">
    <property type="entry name" value="STRESS RESPONSE REGULATOR PROTEIN 1"/>
    <property type="match status" value="1"/>
</dbReference>
<dbReference type="SUPFAM" id="SSF52172">
    <property type="entry name" value="CheY-like"/>
    <property type="match status" value="1"/>
</dbReference>
<name>A0A517XUM2_9BACT</name>
<evidence type="ECO:0000313" key="4">
    <source>
        <dbReference type="EMBL" id="QDU21208.1"/>
    </source>
</evidence>
<proteinExistence type="predicted"/>
<reference evidence="4 5" key="1">
    <citation type="submission" date="2019-02" db="EMBL/GenBank/DDBJ databases">
        <title>Deep-cultivation of Planctomycetes and their phenomic and genomic characterization uncovers novel biology.</title>
        <authorList>
            <person name="Wiegand S."/>
            <person name="Jogler M."/>
            <person name="Boedeker C."/>
            <person name="Pinto D."/>
            <person name="Vollmers J."/>
            <person name="Rivas-Marin E."/>
            <person name="Kohn T."/>
            <person name="Peeters S.H."/>
            <person name="Heuer A."/>
            <person name="Rast P."/>
            <person name="Oberbeckmann S."/>
            <person name="Bunk B."/>
            <person name="Jeske O."/>
            <person name="Meyerdierks A."/>
            <person name="Storesund J.E."/>
            <person name="Kallscheuer N."/>
            <person name="Luecker S."/>
            <person name="Lage O.M."/>
            <person name="Pohl T."/>
            <person name="Merkel B.J."/>
            <person name="Hornburger P."/>
            <person name="Mueller R.-W."/>
            <person name="Bruemmer F."/>
            <person name="Labrenz M."/>
            <person name="Spormann A.M."/>
            <person name="Op den Camp H."/>
            <person name="Overmann J."/>
            <person name="Amann R."/>
            <person name="Jetten M.S.M."/>
            <person name="Mascher T."/>
            <person name="Medema M.H."/>
            <person name="Devos D.P."/>
            <person name="Kaster A.-K."/>
            <person name="Ovreas L."/>
            <person name="Rohde M."/>
            <person name="Galperin M.Y."/>
            <person name="Jogler C."/>
        </authorList>
    </citation>
    <scope>NUCLEOTIDE SEQUENCE [LARGE SCALE GENOMIC DNA]</scope>
    <source>
        <strain evidence="4 5">ETA_A1</strain>
    </source>
</reference>
<dbReference type="Gene3D" id="3.40.50.2300">
    <property type="match status" value="1"/>
</dbReference>
<organism evidence="4 5">
    <name type="scientific">Urbifossiella limnaea</name>
    <dbReference type="NCBI Taxonomy" id="2528023"/>
    <lineage>
        <taxon>Bacteria</taxon>
        <taxon>Pseudomonadati</taxon>
        <taxon>Planctomycetota</taxon>
        <taxon>Planctomycetia</taxon>
        <taxon>Gemmatales</taxon>
        <taxon>Gemmataceae</taxon>
        <taxon>Urbifossiella</taxon>
    </lineage>
</organism>
<dbReference type="InterPro" id="IPR001789">
    <property type="entry name" value="Sig_transdc_resp-reg_receiver"/>
</dbReference>
<dbReference type="Proteomes" id="UP000319576">
    <property type="component" value="Chromosome"/>
</dbReference>
<accession>A0A517XUM2</accession>
<dbReference type="InterPro" id="IPR050595">
    <property type="entry name" value="Bact_response_regulator"/>
</dbReference>
<dbReference type="PANTHER" id="PTHR44591:SF3">
    <property type="entry name" value="RESPONSE REGULATORY DOMAIN-CONTAINING PROTEIN"/>
    <property type="match status" value="1"/>
</dbReference>
<feature type="modified residue" description="4-aspartylphosphate" evidence="2">
    <location>
        <position position="56"/>
    </location>
</feature>
<evidence type="ECO:0000313" key="5">
    <source>
        <dbReference type="Proteomes" id="UP000319576"/>
    </source>
</evidence>
<dbReference type="InterPro" id="IPR011006">
    <property type="entry name" value="CheY-like_superfamily"/>
</dbReference>
<evidence type="ECO:0000256" key="1">
    <source>
        <dbReference type="ARBA" id="ARBA00022553"/>
    </source>
</evidence>
<keyword evidence="5" id="KW-1185">Reference proteome</keyword>
<dbReference type="GO" id="GO:0000160">
    <property type="term" value="P:phosphorelay signal transduction system"/>
    <property type="evidence" value="ECO:0007669"/>
    <property type="project" value="InterPro"/>
</dbReference>
<dbReference type="AlphaFoldDB" id="A0A517XUM2"/>
<dbReference type="OrthoDB" id="9800897at2"/>
<keyword evidence="1 2" id="KW-0597">Phosphoprotein</keyword>